<feature type="domain" description="C2H2-type" evidence="1">
    <location>
        <begin position="130"/>
        <end position="153"/>
    </location>
</feature>
<evidence type="ECO:0000313" key="3">
    <source>
        <dbReference type="Proteomes" id="UP001168821"/>
    </source>
</evidence>
<reference evidence="2" key="1">
    <citation type="journal article" date="2023" name="G3 (Bethesda)">
        <title>Whole genome assemblies of Zophobas morio and Tenebrio molitor.</title>
        <authorList>
            <person name="Kaur S."/>
            <person name="Stinson S.A."/>
            <person name="diCenzo G.C."/>
        </authorList>
    </citation>
    <scope>NUCLEOTIDE SEQUENCE</scope>
    <source>
        <strain evidence="2">QUZm001</strain>
    </source>
</reference>
<sequence>MDPPKKVLIIPAPRLKTSHKSADLSEKIDCTVVPTNYQNDGTQKSASPDLFNTTKLVIDTLKPPFQAIHRPIIETQRFTTPQSNQFVTFYRCYFCPYRTQLSSSITDHLDLHKAPPKKLFSCEDTPLHTYKCPRCDLHSVMLFLAIEHLKLKHLEVEMQPTFPKSHICVWCKCETFSQIVLNEHSERHFRSGEVTVKKVRKYSRTKNPPQQVEQRVVVLMPLMQVPNLIFKNVAHAEKLPLRKLAPKIQTVTLPSVKLAAQKPETQQQSIVFQCKRCFYSAVNHYALIKQHLMIQHSPDTNKNQCVIFSYDVCTVDGRLMMRMNIHTMASFVRFKYFKCVVCPFQTVEWSQIKKHALNDDLHSFCEYTCEHTEYL</sequence>
<comment type="caution">
    <text evidence="2">The sequence shown here is derived from an EMBL/GenBank/DDBJ whole genome shotgun (WGS) entry which is preliminary data.</text>
</comment>
<keyword evidence="3" id="KW-1185">Reference proteome</keyword>
<gene>
    <name evidence="2" type="ORF">Zmor_022656</name>
</gene>
<name>A0AA38M5J4_9CUCU</name>
<dbReference type="SMART" id="SM00355">
    <property type="entry name" value="ZnF_C2H2"/>
    <property type="match status" value="5"/>
</dbReference>
<proteinExistence type="predicted"/>
<dbReference type="EMBL" id="JALNTZ010000007">
    <property type="protein sequence ID" value="KAJ3644960.1"/>
    <property type="molecule type" value="Genomic_DNA"/>
</dbReference>
<dbReference type="InterPro" id="IPR013087">
    <property type="entry name" value="Znf_C2H2_type"/>
</dbReference>
<dbReference type="Proteomes" id="UP001168821">
    <property type="component" value="Unassembled WGS sequence"/>
</dbReference>
<feature type="domain" description="C2H2-type" evidence="1">
    <location>
        <begin position="337"/>
        <end position="362"/>
    </location>
</feature>
<accession>A0AA38M5J4</accession>
<feature type="domain" description="C2H2-type" evidence="1">
    <location>
        <begin position="90"/>
        <end position="112"/>
    </location>
</feature>
<feature type="domain" description="C2H2-type" evidence="1">
    <location>
        <begin position="272"/>
        <end position="296"/>
    </location>
</feature>
<evidence type="ECO:0000259" key="1">
    <source>
        <dbReference type="SMART" id="SM00355"/>
    </source>
</evidence>
<evidence type="ECO:0000313" key="2">
    <source>
        <dbReference type="EMBL" id="KAJ3644960.1"/>
    </source>
</evidence>
<protein>
    <recommendedName>
        <fullName evidence="1">C2H2-type domain-containing protein</fullName>
    </recommendedName>
</protein>
<feature type="domain" description="C2H2-type" evidence="1">
    <location>
        <begin position="166"/>
        <end position="188"/>
    </location>
</feature>
<organism evidence="2 3">
    <name type="scientific">Zophobas morio</name>
    <dbReference type="NCBI Taxonomy" id="2755281"/>
    <lineage>
        <taxon>Eukaryota</taxon>
        <taxon>Metazoa</taxon>
        <taxon>Ecdysozoa</taxon>
        <taxon>Arthropoda</taxon>
        <taxon>Hexapoda</taxon>
        <taxon>Insecta</taxon>
        <taxon>Pterygota</taxon>
        <taxon>Neoptera</taxon>
        <taxon>Endopterygota</taxon>
        <taxon>Coleoptera</taxon>
        <taxon>Polyphaga</taxon>
        <taxon>Cucujiformia</taxon>
        <taxon>Tenebrionidae</taxon>
        <taxon>Zophobas</taxon>
    </lineage>
</organism>
<dbReference type="AlphaFoldDB" id="A0AA38M5J4"/>